<dbReference type="InterPro" id="IPR000835">
    <property type="entry name" value="HTH_MarR-typ"/>
</dbReference>
<dbReference type="PRINTS" id="PR00598">
    <property type="entry name" value="HTHMARR"/>
</dbReference>
<dbReference type="InterPro" id="IPR039422">
    <property type="entry name" value="MarR/SlyA-like"/>
</dbReference>
<gene>
    <name evidence="6" type="ORF">DN412_28590</name>
</gene>
<dbReference type="SUPFAM" id="SSF46785">
    <property type="entry name" value="Winged helix' DNA-binding domain"/>
    <property type="match status" value="1"/>
</dbReference>
<dbReference type="GO" id="GO:0003700">
    <property type="term" value="F:DNA-binding transcription factor activity"/>
    <property type="evidence" value="ECO:0007669"/>
    <property type="project" value="InterPro"/>
</dbReference>
<evidence type="ECO:0000259" key="5">
    <source>
        <dbReference type="PROSITE" id="PS50995"/>
    </source>
</evidence>
<accession>A0A370NN17</accession>
<dbReference type="PROSITE" id="PS50995">
    <property type="entry name" value="HTH_MARR_2"/>
    <property type="match status" value="1"/>
</dbReference>
<comment type="caution">
    <text evidence="6">The sequence shown here is derived from an EMBL/GenBank/DDBJ whole genome shotgun (WGS) entry which is preliminary data.</text>
</comment>
<proteinExistence type="predicted"/>
<sequence length="176" mass="20070">MNRQTASSSRTKRPSGPEEELSTDLYDQPGHLIRRAHQISVSMFHAVIGQEVTPIQYGALRILQDHPDIDQVTLAKMCALDNSTTASLAVRLEERGLVERFVPPENKRYRLLRLTRAGAELLEELVPSVHELRHRLLDPLTKEEQATFLALLSKFVRLNNEKSRAPLRRELGESDR</sequence>
<dbReference type="InterPro" id="IPR036388">
    <property type="entry name" value="WH-like_DNA-bd_sf"/>
</dbReference>
<dbReference type="Gene3D" id="1.10.10.10">
    <property type="entry name" value="Winged helix-like DNA-binding domain superfamily/Winged helix DNA-binding domain"/>
    <property type="match status" value="1"/>
</dbReference>
<dbReference type="PANTHER" id="PTHR33164">
    <property type="entry name" value="TRANSCRIPTIONAL REGULATOR, MARR FAMILY"/>
    <property type="match status" value="1"/>
</dbReference>
<dbReference type="AlphaFoldDB" id="A0A370NN17"/>
<feature type="region of interest" description="Disordered" evidence="4">
    <location>
        <begin position="1"/>
        <end position="24"/>
    </location>
</feature>
<dbReference type="GO" id="GO:0006950">
    <property type="term" value="P:response to stress"/>
    <property type="evidence" value="ECO:0007669"/>
    <property type="project" value="TreeGrafter"/>
</dbReference>
<evidence type="ECO:0000313" key="6">
    <source>
        <dbReference type="EMBL" id="RDK07007.1"/>
    </source>
</evidence>
<dbReference type="PANTHER" id="PTHR33164:SF95">
    <property type="entry name" value="TRANSCRIPTIONAL REGULATOR"/>
    <property type="match status" value="1"/>
</dbReference>
<evidence type="ECO:0000256" key="4">
    <source>
        <dbReference type="SAM" id="MobiDB-lite"/>
    </source>
</evidence>
<evidence type="ECO:0000313" key="7">
    <source>
        <dbReference type="Proteomes" id="UP000255165"/>
    </source>
</evidence>
<dbReference type="RefSeq" id="WP_115214652.1">
    <property type="nucleotide sequence ID" value="NZ_QKWJ01000050.1"/>
</dbReference>
<reference evidence="7" key="1">
    <citation type="submission" date="2018-06" db="EMBL/GenBank/DDBJ databases">
        <authorList>
            <person name="Feng T."/>
            <person name="Jeon C.O."/>
        </authorList>
    </citation>
    <scope>NUCLEOTIDE SEQUENCE [LARGE SCALE GENOMIC DNA]</scope>
    <source>
        <strain evidence="7">S23</strain>
    </source>
</reference>
<dbReference type="EMBL" id="QKWJ01000050">
    <property type="protein sequence ID" value="RDK07007.1"/>
    <property type="molecule type" value="Genomic_DNA"/>
</dbReference>
<keyword evidence="7" id="KW-1185">Reference proteome</keyword>
<dbReference type="Proteomes" id="UP000255165">
    <property type="component" value="Unassembled WGS sequence"/>
</dbReference>
<dbReference type="Pfam" id="PF01047">
    <property type="entry name" value="MarR"/>
    <property type="match status" value="1"/>
</dbReference>
<keyword evidence="1" id="KW-0805">Transcription regulation</keyword>
<keyword evidence="2" id="KW-0238">DNA-binding</keyword>
<dbReference type="GO" id="GO:0003677">
    <property type="term" value="F:DNA binding"/>
    <property type="evidence" value="ECO:0007669"/>
    <property type="project" value="UniProtKB-KW"/>
</dbReference>
<keyword evidence="3" id="KW-0804">Transcription</keyword>
<name>A0A370NN17_9BURK</name>
<dbReference type="InterPro" id="IPR023187">
    <property type="entry name" value="Tscrpt_reg_MarR-type_CS"/>
</dbReference>
<dbReference type="InterPro" id="IPR036390">
    <property type="entry name" value="WH_DNA-bd_sf"/>
</dbReference>
<protein>
    <submittedName>
        <fullName evidence="6">MarR family transcriptional regulator</fullName>
    </submittedName>
</protein>
<organism evidence="6 7">
    <name type="scientific">Cupriavidus lacunae</name>
    <dbReference type="NCBI Taxonomy" id="2666307"/>
    <lineage>
        <taxon>Bacteria</taxon>
        <taxon>Pseudomonadati</taxon>
        <taxon>Pseudomonadota</taxon>
        <taxon>Betaproteobacteria</taxon>
        <taxon>Burkholderiales</taxon>
        <taxon>Burkholderiaceae</taxon>
        <taxon>Cupriavidus</taxon>
    </lineage>
</organism>
<dbReference type="SMART" id="SM00347">
    <property type="entry name" value="HTH_MARR"/>
    <property type="match status" value="1"/>
</dbReference>
<evidence type="ECO:0000256" key="2">
    <source>
        <dbReference type="ARBA" id="ARBA00023125"/>
    </source>
</evidence>
<dbReference type="PROSITE" id="PS01117">
    <property type="entry name" value="HTH_MARR_1"/>
    <property type="match status" value="1"/>
</dbReference>
<evidence type="ECO:0000256" key="3">
    <source>
        <dbReference type="ARBA" id="ARBA00023163"/>
    </source>
</evidence>
<evidence type="ECO:0000256" key="1">
    <source>
        <dbReference type="ARBA" id="ARBA00023015"/>
    </source>
</evidence>
<feature type="domain" description="HTH marR-type" evidence="5">
    <location>
        <begin position="18"/>
        <end position="157"/>
    </location>
</feature>